<sequence>RPSRTNQNRSLQLGGLLINPLSLSSFTSYHGNRTYLQTTPEALSLKLHLPEDEEVEQPAGPEPGLEVNVFSNQSAAPAGEL</sequence>
<dbReference type="AlphaFoldDB" id="A0A315US55"/>
<evidence type="ECO:0000313" key="3">
    <source>
        <dbReference type="Proteomes" id="UP000250572"/>
    </source>
</evidence>
<feature type="region of interest" description="Disordered" evidence="1">
    <location>
        <begin position="51"/>
        <end position="81"/>
    </location>
</feature>
<reference evidence="2 3" key="1">
    <citation type="journal article" date="2018" name="G3 (Bethesda)">
        <title>A High-Quality Reference Genome for the Invasive Mosquitofish Gambusia affinis Using a Chicago Library.</title>
        <authorList>
            <person name="Hoffberg S.L."/>
            <person name="Troendle N.J."/>
            <person name="Glenn T.C."/>
            <person name="Mahmud O."/>
            <person name="Louha S."/>
            <person name="Chalopin D."/>
            <person name="Bennetzen J.L."/>
            <person name="Mauricio R."/>
        </authorList>
    </citation>
    <scope>NUCLEOTIDE SEQUENCE [LARGE SCALE GENOMIC DNA]</scope>
    <source>
        <strain evidence="2">NE01/NJP1002.9</strain>
        <tissue evidence="2">Muscle</tissue>
    </source>
</reference>
<feature type="non-terminal residue" evidence="2">
    <location>
        <position position="1"/>
    </location>
</feature>
<proteinExistence type="predicted"/>
<evidence type="ECO:0000313" key="2">
    <source>
        <dbReference type="EMBL" id="PWA13854.1"/>
    </source>
</evidence>
<evidence type="ECO:0000256" key="1">
    <source>
        <dbReference type="SAM" id="MobiDB-lite"/>
    </source>
</evidence>
<keyword evidence="3" id="KW-1185">Reference proteome</keyword>
<comment type="caution">
    <text evidence="2">The sequence shown here is derived from an EMBL/GenBank/DDBJ whole genome shotgun (WGS) entry which is preliminary data.</text>
</comment>
<name>A0A315US55_GAMAF</name>
<protein>
    <submittedName>
        <fullName evidence="2">Uncharacterized protein</fullName>
    </submittedName>
</protein>
<accession>A0A315US55</accession>
<organism evidence="2 3">
    <name type="scientific">Gambusia affinis</name>
    <name type="common">Western mosquitofish</name>
    <name type="synonym">Heterandria affinis</name>
    <dbReference type="NCBI Taxonomy" id="33528"/>
    <lineage>
        <taxon>Eukaryota</taxon>
        <taxon>Metazoa</taxon>
        <taxon>Chordata</taxon>
        <taxon>Craniata</taxon>
        <taxon>Vertebrata</taxon>
        <taxon>Euteleostomi</taxon>
        <taxon>Actinopterygii</taxon>
        <taxon>Neopterygii</taxon>
        <taxon>Teleostei</taxon>
        <taxon>Neoteleostei</taxon>
        <taxon>Acanthomorphata</taxon>
        <taxon>Ovalentaria</taxon>
        <taxon>Atherinomorphae</taxon>
        <taxon>Cyprinodontiformes</taxon>
        <taxon>Poeciliidae</taxon>
        <taxon>Poeciliinae</taxon>
        <taxon>Gambusia</taxon>
    </lineage>
</organism>
<gene>
    <name evidence="2" type="ORF">CCH79_00019195</name>
</gene>
<dbReference type="EMBL" id="NHOQ01002915">
    <property type="protein sequence ID" value="PWA13854.1"/>
    <property type="molecule type" value="Genomic_DNA"/>
</dbReference>
<dbReference type="Proteomes" id="UP000250572">
    <property type="component" value="Unassembled WGS sequence"/>
</dbReference>